<feature type="domain" description="CHRD" evidence="2">
    <location>
        <begin position="27"/>
        <end position="170"/>
    </location>
</feature>
<reference evidence="3 4" key="1">
    <citation type="journal article" date="2015" name="Stand. Genomic Sci.">
        <title>Genomic Encyclopedia of Bacterial and Archaeal Type Strains, Phase III: the genomes of soil and plant-associated and newly described type strains.</title>
        <authorList>
            <person name="Whitman W.B."/>
            <person name="Woyke T."/>
            <person name="Klenk H.P."/>
            <person name="Zhou Y."/>
            <person name="Lilburn T.G."/>
            <person name="Beck B.J."/>
            <person name="De Vos P."/>
            <person name="Vandamme P."/>
            <person name="Eisen J.A."/>
            <person name="Garrity G."/>
            <person name="Hugenholtz P."/>
            <person name="Kyrpides N.C."/>
        </authorList>
    </citation>
    <scope>NUCLEOTIDE SEQUENCE [LARGE SCALE GENOMIC DNA]</scope>
    <source>
        <strain evidence="3 4">CGMCC 1.10821</strain>
    </source>
</reference>
<evidence type="ECO:0000256" key="1">
    <source>
        <dbReference type="SAM" id="SignalP"/>
    </source>
</evidence>
<dbReference type="SMART" id="SM00754">
    <property type="entry name" value="CHRD"/>
    <property type="match status" value="1"/>
</dbReference>
<dbReference type="InterPro" id="IPR010895">
    <property type="entry name" value="CHRD"/>
</dbReference>
<name>A0A562LDV5_9GAMM</name>
<dbReference type="AlphaFoldDB" id="A0A562LDV5"/>
<gene>
    <name evidence="3" type="ORF">IP90_00124</name>
</gene>
<evidence type="ECO:0000313" key="4">
    <source>
        <dbReference type="Proteomes" id="UP000315167"/>
    </source>
</evidence>
<feature type="signal peptide" evidence="1">
    <location>
        <begin position="1"/>
        <end position="26"/>
    </location>
</feature>
<evidence type="ECO:0000259" key="2">
    <source>
        <dbReference type="SMART" id="SM00754"/>
    </source>
</evidence>
<keyword evidence="4" id="KW-1185">Reference proteome</keyword>
<evidence type="ECO:0000313" key="3">
    <source>
        <dbReference type="EMBL" id="TWI05862.1"/>
    </source>
</evidence>
<dbReference type="RefSeq" id="WP_144897621.1">
    <property type="nucleotide sequence ID" value="NZ_VLKN01000001.1"/>
</dbReference>
<accession>A0A562LDV5</accession>
<sequence>MRHHPANGSRRLAALVLCAVPALALAETVIVPLRSFEEVPSVSSPAQGRFRASINENAGTIDYRLSYSGLQGEVRQAHIHFGQRGVNGGVSVFLCQTATNSDPTGLAPTCPQSGEVSGTLQAANVVGPGGQGIAAGEFAELVAAIRAGVAYINVHSSTFPGGEVRGQARGFGHSHAGH</sequence>
<proteinExistence type="predicted"/>
<feature type="chain" id="PRO_5021924306" evidence="1">
    <location>
        <begin position="27"/>
        <end position="178"/>
    </location>
</feature>
<dbReference type="OrthoDB" id="9770043at2"/>
<dbReference type="EMBL" id="VLKN01000001">
    <property type="protein sequence ID" value="TWI05862.1"/>
    <property type="molecule type" value="Genomic_DNA"/>
</dbReference>
<comment type="caution">
    <text evidence="3">The sequence shown here is derived from an EMBL/GenBank/DDBJ whole genome shotgun (WGS) entry which is preliminary data.</text>
</comment>
<dbReference type="Proteomes" id="UP000315167">
    <property type="component" value="Unassembled WGS sequence"/>
</dbReference>
<protein>
    <submittedName>
        <fullName evidence="3">CHRD domain-containing protein</fullName>
    </submittedName>
</protein>
<keyword evidence="1" id="KW-0732">Signal</keyword>
<dbReference type="Pfam" id="PF07452">
    <property type="entry name" value="CHRD"/>
    <property type="match status" value="1"/>
</dbReference>
<organism evidence="3 4">
    <name type="scientific">Luteimonas cucumeris</name>
    <dbReference type="NCBI Taxonomy" id="985012"/>
    <lineage>
        <taxon>Bacteria</taxon>
        <taxon>Pseudomonadati</taxon>
        <taxon>Pseudomonadota</taxon>
        <taxon>Gammaproteobacteria</taxon>
        <taxon>Lysobacterales</taxon>
        <taxon>Lysobacteraceae</taxon>
        <taxon>Luteimonas</taxon>
    </lineage>
</organism>